<sequence length="1912" mass="217255">MILLSNDIVPLSGYRITEQIYSGSKTLVYRAVRKQDQKIVVIKLMRNEYPTIDEIAQFRNQYTITKNLNLQGIVKPLNLENYRNAYALVMEDFSGISLKDWTKRKEKNIVSLGEFFQIAIQIVSILEELHRHRIIHKDIKPANVLINPNTLEIKLIDFSIATLLPREVQFITNPNVLEGTLAYISPEQTGRMNRGIDYRSDFYSLGVTFFELLSGELPFNTNDPMELVHAHIAKQPDKFKIKHSKSTNNEEIPEVLCDIVMKLMSKNAEDRYQSTYGLKYDIEICHQHWKQTGNIPFLELAVKDISDRFLIPEKLYGRQEEVANLLAAFDRVTQGKTEMVLVAGFSGIGKTAVVNEVHKPIVRQRSYFIQGKFDQFQREIPLSALVQAFSELIRQILIETEAEIQHWKLKILAALGQQAQIISDVIPVLEQIIGKQPKCAELSGNAAQNRFNLLFKRFIQVFLSKEHPLVIFLDDLQWADTTSLKFIQLLMNQNNVENKKSFLATFESQENILIPNFESENLSGDRTQNLEINEGSLLLIGAYRDNEVSQAHLLYFTIKEIEKTGATINHIILQPLNQNNLNDLIADTLFCKQDVAIPLTQMVFAKTKGNPFFAIQFLTSLHKDNIIKFNYNLACWEYNLPQLQILTLTDDVVEFMALQIEKLPKMTQDVLKFAACIGNEFDLKTLAIINEKSAVDTASEIWKALYEGLVLPQTEAYKLFQNASGSVDYDSQKSQNLPLNTSLWPRYKFIHDRVQQAAYSLIPQDQKKQIHLRIGQLLLKNISVVEREEKIFQLVNQFNIAVEIITDKTQRDELAEMNLVAGRKAIASTAYIAATKYLSTAIELLANDCWETKYELSIALYETAAEAAYLSGNFQKMEELIQVVLAQAKTLLEKVKVYEIKIQADGAQNKALASVNTSLSFLKLLGVEFPHQPNQLDVQLAMAEITSNLAGKQIQELINLSEMKQPELLAAMRILSSTAPVAYQVAAELFLLICLKQINLSIKYGNSSLSAYAYVVYAVMLCGVLKDFESSYQFGRLALNLLAQSGAKEIKARVMQGFYSLIEIWHKHVKKTLKPLLESYSAGLETGDLEFAAYCLMYYSSFSYWIGKQLTELDGEIENYNHAISQIKQERPLNWSNIYRQIVLNLLHNTENPSSLVGIAYDENIMLPIHLEAKDGVGLLYLYLGKLHLCYLFEQYFIAVENATLAEKYLDGGIGQLVVPIFYFYDSLARLAIYPQISEIEQQQNLEKVAANQEKMNQWAHYAPMNYLHKFYLVEAERHRVVGEYLQAMDDYDQAIAYAKEYEYLNEEALAEELAAKFYLGINKQKIAQTYMTDAYYNYLKWGALAKVEDLQKRYSQLLAQIIQQEKLNIQINDRTTNSIRISHSIASSNETVFSTSISDMLDLASVIKASQAISRKIEIEQLLSALIAVVIENAGASKCAMILNESHRFKLTVAAVGCSSISGSISTHFPAIDLDSSRDVPITLINYVKRTNQIFVSDNVKTANFLLNDSYIVQEQPKSILCIPIISKGNLLGILYLENNLTMAAFTRDRIGIINLLSTQAAISLENAILYKNLEKYSQTLEEKVNQRTQELNDKNQCLQKTIQELHSTQTQLIQSEKMSSLGQMVAGIAHEINNPINFIHGNITHISEYMENLLDLISTYQQECLNPSTLIKQKTENFDLDFMVDDLPKILDSMKLGSSRIRNIILGLRNFSRLDESEMKPVNIHQGIDSTLMLLQHRLKEKSGRSEIEVIKEYGNLPEITCYAGQLNQVFMNILNNAIDALEELFSISHTSLLDQHRNHTENVQPYLPQASLGDTKGKLTQFQRQIHIVTQLTNSNKLMIQISDNGCGMTRQVRQKIFDPFFTTKSVGNGIGLGLSISYQIVVDKHKGQLTCYSVPGKGTDFIIEIPIR</sequence>
<evidence type="ECO:0000256" key="2">
    <source>
        <dbReference type="ARBA" id="ARBA00012438"/>
    </source>
</evidence>
<dbReference type="PRINTS" id="PR00344">
    <property type="entry name" value="BCTRLSENSOR"/>
</dbReference>
<evidence type="ECO:0000256" key="5">
    <source>
        <dbReference type="ARBA" id="ARBA00023012"/>
    </source>
</evidence>
<keyword evidence="3" id="KW-0597">Phosphoprotein</keyword>
<evidence type="ECO:0000256" key="1">
    <source>
        <dbReference type="ARBA" id="ARBA00000085"/>
    </source>
</evidence>
<dbReference type="Gene3D" id="3.40.50.300">
    <property type="entry name" value="P-loop containing nucleotide triphosphate hydrolases"/>
    <property type="match status" value="1"/>
</dbReference>
<dbReference type="Pfam" id="PF02518">
    <property type="entry name" value="HATPase_c"/>
    <property type="match status" value="1"/>
</dbReference>
<dbReference type="InterPro" id="IPR041664">
    <property type="entry name" value="AAA_16"/>
</dbReference>
<dbReference type="PANTHER" id="PTHR43642:SF1">
    <property type="entry name" value="HYBRID SIGNAL TRANSDUCTION HISTIDINE KINASE G"/>
    <property type="match status" value="1"/>
</dbReference>
<feature type="domain" description="Protein kinase" evidence="7">
    <location>
        <begin position="14"/>
        <end position="289"/>
    </location>
</feature>
<dbReference type="InterPro" id="IPR027417">
    <property type="entry name" value="P-loop_NTPase"/>
</dbReference>
<proteinExistence type="predicted"/>
<dbReference type="SMART" id="SM00387">
    <property type="entry name" value="HATPase_c"/>
    <property type="match status" value="1"/>
</dbReference>
<dbReference type="GO" id="GO:0000155">
    <property type="term" value="F:phosphorelay sensor kinase activity"/>
    <property type="evidence" value="ECO:0007669"/>
    <property type="project" value="InterPro"/>
</dbReference>
<dbReference type="SUPFAM" id="SSF55874">
    <property type="entry name" value="ATPase domain of HSP90 chaperone/DNA topoisomerase II/histidine kinase"/>
    <property type="match status" value="1"/>
</dbReference>
<evidence type="ECO:0000259" key="8">
    <source>
        <dbReference type="PROSITE" id="PS50109"/>
    </source>
</evidence>
<dbReference type="InterPro" id="IPR036097">
    <property type="entry name" value="HisK_dim/P_sf"/>
</dbReference>
<evidence type="ECO:0000259" key="7">
    <source>
        <dbReference type="PROSITE" id="PS50011"/>
    </source>
</evidence>
<evidence type="ECO:0000256" key="6">
    <source>
        <dbReference type="SAM" id="Coils"/>
    </source>
</evidence>
<reference evidence="9 10" key="1">
    <citation type="submission" date="2015-02" db="EMBL/GenBank/DDBJ databases">
        <title>Nostoc linckia genome annotation.</title>
        <authorList>
            <person name="Zhou Z."/>
        </authorList>
    </citation>
    <scope>NUCLEOTIDE SEQUENCE [LARGE SCALE GENOMIC DNA]</scope>
    <source>
        <strain evidence="10">z8</strain>
    </source>
</reference>
<dbReference type="InterPro" id="IPR005467">
    <property type="entry name" value="His_kinase_dom"/>
</dbReference>
<name>A0A9Q6EHP6_NOSLI</name>
<dbReference type="InterPro" id="IPR036890">
    <property type="entry name" value="HATPase_C_sf"/>
</dbReference>
<keyword evidence="4 9" id="KW-0808">Transferase</keyword>
<dbReference type="GeneID" id="57098638"/>
<dbReference type="SUPFAM" id="SSF55781">
    <property type="entry name" value="GAF domain-like"/>
    <property type="match status" value="1"/>
</dbReference>
<dbReference type="Proteomes" id="UP000222310">
    <property type="component" value="Unassembled WGS sequence"/>
</dbReference>
<accession>A0A9Q6EHP6</accession>
<evidence type="ECO:0000256" key="3">
    <source>
        <dbReference type="ARBA" id="ARBA00022553"/>
    </source>
</evidence>
<dbReference type="InterPro" id="IPR003018">
    <property type="entry name" value="GAF"/>
</dbReference>
<dbReference type="InterPro" id="IPR053159">
    <property type="entry name" value="Hybrid_Histidine_Kinase"/>
</dbReference>
<evidence type="ECO:0000313" key="9">
    <source>
        <dbReference type="EMBL" id="PHJ95059.1"/>
    </source>
</evidence>
<dbReference type="Pfam" id="PF00069">
    <property type="entry name" value="Pkinase"/>
    <property type="match status" value="1"/>
</dbReference>
<dbReference type="Gene3D" id="1.10.287.130">
    <property type="match status" value="1"/>
</dbReference>
<dbReference type="SMART" id="SM00388">
    <property type="entry name" value="HisKA"/>
    <property type="match status" value="1"/>
</dbReference>
<dbReference type="Gene3D" id="3.30.565.10">
    <property type="entry name" value="Histidine kinase-like ATPase, C-terminal domain"/>
    <property type="match status" value="1"/>
</dbReference>
<dbReference type="PROSITE" id="PS50011">
    <property type="entry name" value="PROTEIN_KINASE_DOM"/>
    <property type="match status" value="1"/>
</dbReference>
<dbReference type="Gene3D" id="1.10.510.10">
    <property type="entry name" value="Transferase(Phosphotransferase) domain 1"/>
    <property type="match status" value="1"/>
</dbReference>
<keyword evidence="6" id="KW-0175">Coiled coil</keyword>
<organism evidence="9 10">
    <name type="scientific">Nostoc linckia z8</name>
    <dbReference type="NCBI Taxonomy" id="1628746"/>
    <lineage>
        <taxon>Bacteria</taxon>
        <taxon>Bacillati</taxon>
        <taxon>Cyanobacteriota</taxon>
        <taxon>Cyanophyceae</taxon>
        <taxon>Nostocales</taxon>
        <taxon>Nostocaceae</taxon>
        <taxon>Nostoc</taxon>
    </lineage>
</organism>
<feature type="domain" description="Histidine kinase" evidence="8">
    <location>
        <begin position="1629"/>
        <end position="1912"/>
    </location>
</feature>
<dbReference type="SUPFAM" id="SSF47384">
    <property type="entry name" value="Homodimeric domain of signal transducing histidine kinase"/>
    <property type="match status" value="1"/>
</dbReference>
<dbReference type="SUPFAM" id="SSF56112">
    <property type="entry name" value="Protein kinase-like (PK-like)"/>
    <property type="match status" value="1"/>
</dbReference>
<dbReference type="SUPFAM" id="SSF52540">
    <property type="entry name" value="P-loop containing nucleoside triphosphate hydrolases"/>
    <property type="match status" value="1"/>
</dbReference>
<evidence type="ECO:0000256" key="4">
    <source>
        <dbReference type="ARBA" id="ARBA00022777"/>
    </source>
</evidence>
<evidence type="ECO:0000313" key="10">
    <source>
        <dbReference type="Proteomes" id="UP000222310"/>
    </source>
</evidence>
<dbReference type="InterPro" id="IPR003661">
    <property type="entry name" value="HisK_dim/P_dom"/>
</dbReference>
<dbReference type="InterPro" id="IPR029016">
    <property type="entry name" value="GAF-like_dom_sf"/>
</dbReference>
<dbReference type="GO" id="GO:0004674">
    <property type="term" value="F:protein serine/threonine kinase activity"/>
    <property type="evidence" value="ECO:0007669"/>
    <property type="project" value="UniProtKB-KW"/>
</dbReference>
<dbReference type="PROSITE" id="PS00108">
    <property type="entry name" value="PROTEIN_KINASE_ST"/>
    <property type="match status" value="1"/>
</dbReference>
<dbReference type="Pfam" id="PF01590">
    <property type="entry name" value="GAF"/>
    <property type="match status" value="1"/>
</dbReference>
<dbReference type="SMART" id="SM00220">
    <property type="entry name" value="S_TKc"/>
    <property type="match status" value="1"/>
</dbReference>
<dbReference type="InterPro" id="IPR011009">
    <property type="entry name" value="Kinase-like_dom_sf"/>
</dbReference>
<comment type="caution">
    <text evidence="9">The sequence shown here is derived from an EMBL/GenBank/DDBJ whole genome shotgun (WGS) entry which is preliminary data.</text>
</comment>
<dbReference type="CDD" id="cd00082">
    <property type="entry name" value="HisKA"/>
    <property type="match status" value="1"/>
</dbReference>
<dbReference type="InterPro" id="IPR000719">
    <property type="entry name" value="Prot_kinase_dom"/>
</dbReference>
<comment type="catalytic activity">
    <reaction evidence="1">
        <text>ATP + protein L-histidine = ADP + protein N-phospho-L-histidine.</text>
        <dbReference type="EC" id="2.7.13.3"/>
    </reaction>
</comment>
<dbReference type="InterPro" id="IPR003594">
    <property type="entry name" value="HATPase_dom"/>
</dbReference>
<dbReference type="GO" id="GO:0005524">
    <property type="term" value="F:ATP binding"/>
    <property type="evidence" value="ECO:0007669"/>
    <property type="project" value="InterPro"/>
</dbReference>
<dbReference type="Pfam" id="PF13191">
    <property type="entry name" value="AAA_16"/>
    <property type="match status" value="1"/>
</dbReference>
<dbReference type="PANTHER" id="PTHR43642">
    <property type="entry name" value="HYBRID SIGNAL TRANSDUCTION HISTIDINE KINASE G"/>
    <property type="match status" value="1"/>
</dbReference>
<keyword evidence="5" id="KW-0902">Two-component regulatory system</keyword>
<dbReference type="InterPro" id="IPR008271">
    <property type="entry name" value="Ser/Thr_kinase_AS"/>
</dbReference>
<dbReference type="PROSITE" id="PS50109">
    <property type="entry name" value="HIS_KIN"/>
    <property type="match status" value="1"/>
</dbReference>
<dbReference type="SMART" id="SM00065">
    <property type="entry name" value="GAF"/>
    <property type="match status" value="1"/>
</dbReference>
<protein>
    <recommendedName>
        <fullName evidence="2">histidine kinase</fullName>
        <ecNumber evidence="2">2.7.13.3</ecNumber>
    </recommendedName>
</protein>
<dbReference type="InterPro" id="IPR004358">
    <property type="entry name" value="Sig_transdc_His_kin-like_C"/>
</dbReference>
<dbReference type="RefSeq" id="WP_099066139.1">
    <property type="nucleotide sequence ID" value="NZ_LAHD01000152.1"/>
</dbReference>
<keyword evidence="9" id="KW-0723">Serine/threonine-protein kinase</keyword>
<feature type="coiled-coil region" evidence="6">
    <location>
        <begin position="1572"/>
        <end position="1610"/>
    </location>
</feature>
<gene>
    <name evidence="9" type="ORF">VF08_32790</name>
</gene>
<dbReference type="EMBL" id="LAHD01000152">
    <property type="protein sequence ID" value="PHJ95059.1"/>
    <property type="molecule type" value="Genomic_DNA"/>
</dbReference>
<dbReference type="Gene3D" id="3.30.450.40">
    <property type="match status" value="1"/>
</dbReference>
<dbReference type="EC" id="2.7.13.3" evidence="2"/>
<keyword evidence="4 9" id="KW-0418">Kinase</keyword>
<dbReference type="CDD" id="cd14014">
    <property type="entry name" value="STKc_PknB_like"/>
    <property type="match status" value="1"/>
</dbReference>